<feature type="region of interest" description="Disordered" evidence="1">
    <location>
        <begin position="182"/>
        <end position="203"/>
    </location>
</feature>
<feature type="compositionally biased region" description="Low complexity" evidence="1">
    <location>
        <begin position="127"/>
        <end position="136"/>
    </location>
</feature>
<feature type="compositionally biased region" description="Basic and acidic residues" evidence="1">
    <location>
        <begin position="139"/>
        <end position="150"/>
    </location>
</feature>
<protein>
    <submittedName>
        <fullName evidence="2">Uncharacterized protein</fullName>
    </submittedName>
</protein>
<feature type="compositionally biased region" description="Basic residues" evidence="1">
    <location>
        <begin position="182"/>
        <end position="192"/>
    </location>
</feature>
<feature type="region of interest" description="Disordered" evidence="1">
    <location>
        <begin position="127"/>
        <end position="150"/>
    </location>
</feature>
<gene>
    <name evidence="2" type="ORF">WN51_02100</name>
</gene>
<dbReference type="Proteomes" id="UP000053105">
    <property type="component" value="Unassembled WGS sequence"/>
</dbReference>
<keyword evidence="3" id="KW-1185">Reference proteome</keyword>
<organism evidence="2 3">
    <name type="scientific">Melipona quadrifasciata</name>
    <dbReference type="NCBI Taxonomy" id="166423"/>
    <lineage>
        <taxon>Eukaryota</taxon>
        <taxon>Metazoa</taxon>
        <taxon>Ecdysozoa</taxon>
        <taxon>Arthropoda</taxon>
        <taxon>Hexapoda</taxon>
        <taxon>Insecta</taxon>
        <taxon>Pterygota</taxon>
        <taxon>Neoptera</taxon>
        <taxon>Endopterygota</taxon>
        <taxon>Hymenoptera</taxon>
        <taxon>Apocrita</taxon>
        <taxon>Aculeata</taxon>
        <taxon>Apoidea</taxon>
        <taxon>Anthophila</taxon>
        <taxon>Apidae</taxon>
        <taxon>Melipona</taxon>
    </lineage>
</organism>
<dbReference type="EMBL" id="KQ435817">
    <property type="protein sequence ID" value="KOX72571.1"/>
    <property type="molecule type" value="Genomic_DNA"/>
</dbReference>
<evidence type="ECO:0000256" key="1">
    <source>
        <dbReference type="SAM" id="MobiDB-lite"/>
    </source>
</evidence>
<evidence type="ECO:0000313" key="2">
    <source>
        <dbReference type="EMBL" id="KOX72571.1"/>
    </source>
</evidence>
<proteinExistence type="predicted"/>
<sequence length="270" mass="30934">MAGGSALASKRIMMQRLYCIIDEKYKDWLLKAMLVKNIKTHIMDREKTQINYEKIPLILINKMTTEDHASSCKEKASIFKPVVDSVVKQNFQTNATGDVEIFQNRMKDVFVKTEASVFKKKVRSSNFFSQNSSSSNTNLREEANTKDQKTGKQITFKELVISGSRIRKQITMRAMLIDNLQKKKKKEKKERKKLKETNDNYWRTPPATPNNFLIYVVTGNKRTIERLASFLPEDRTGRRIHGWGGEDPGVDVLAMPVVGAREEDGDPRAA</sequence>
<name>A0A0N1ITF0_9HYME</name>
<accession>A0A0N1ITF0</accession>
<reference evidence="2 3" key="1">
    <citation type="submission" date="2015-07" db="EMBL/GenBank/DDBJ databases">
        <title>The genome of Melipona quadrifasciata.</title>
        <authorList>
            <person name="Pan H."/>
            <person name="Kapheim K."/>
        </authorList>
    </citation>
    <scope>NUCLEOTIDE SEQUENCE [LARGE SCALE GENOMIC DNA]</scope>
    <source>
        <strain evidence="2">0111107301</strain>
        <tissue evidence="2">Whole body</tissue>
    </source>
</reference>
<dbReference type="AlphaFoldDB" id="A0A0N1ITF0"/>
<evidence type="ECO:0000313" key="3">
    <source>
        <dbReference type="Proteomes" id="UP000053105"/>
    </source>
</evidence>